<dbReference type="PROSITE" id="PS50850">
    <property type="entry name" value="MFS"/>
    <property type="match status" value="1"/>
</dbReference>
<reference evidence="8 9" key="1">
    <citation type="submission" date="2018-10" db="EMBL/GenBank/DDBJ databases">
        <title>Fifty Aureobasidium pullulans genomes reveal a recombining polyextremotolerant generalist.</title>
        <authorList>
            <person name="Gostincar C."/>
            <person name="Turk M."/>
            <person name="Zajc J."/>
            <person name="Gunde-Cimerman N."/>
        </authorList>
    </citation>
    <scope>NUCLEOTIDE SEQUENCE [LARGE SCALE GENOMIC DNA]</scope>
    <source>
        <strain evidence="8 9">EXF-10659</strain>
    </source>
</reference>
<dbReference type="AlphaFoldDB" id="A0A4S8ZYV4"/>
<sequence length="212" mass="22851">AKGHLVDKALIRAKNEDKITPYLAYLVLSAALGGFLYRYDTGVVGQEIATANTTIGSVFRASILGMFANKWGRKPCLLISDLFFTAGTIVIAFSFSLAQLIVGRLILGVGVGGAAVICPLYITKLAPTAARGRCIGTNGFCIPLGRPSPSPSSRRWPHILGVKKSKQMRKEKEGMQREMKQEGALVNEYQVAKIVKEHGAVHLENLSVGPKV</sequence>
<dbReference type="GO" id="GO:0016020">
    <property type="term" value="C:membrane"/>
    <property type="evidence" value="ECO:0007669"/>
    <property type="project" value="UniProtKB-SubCell"/>
</dbReference>
<evidence type="ECO:0000256" key="2">
    <source>
        <dbReference type="ARBA" id="ARBA00022448"/>
    </source>
</evidence>
<keyword evidence="2" id="KW-0813">Transport</keyword>
<keyword evidence="3 6" id="KW-0812">Transmembrane</keyword>
<evidence type="ECO:0000256" key="6">
    <source>
        <dbReference type="SAM" id="Phobius"/>
    </source>
</evidence>
<feature type="domain" description="Major facilitator superfamily (MFS) profile" evidence="7">
    <location>
        <begin position="1"/>
        <end position="212"/>
    </location>
</feature>
<feature type="transmembrane region" description="Helical" evidence="6">
    <location>
        <begin position="76"/>
        <end position="95"/>
    </location>
</feature>
<protein>
    <recommendedName>
        <fullName evidence="7">Major facilitator superfamily (MFS) profile domain-containing protein</fullName>
    </recommendedName>
</protein>
<name>A0A4S8ZYV4_AURPU</name>
<proteinExistence type="predicted"/>
<dbReference type="EMBL" id="QZAO01000280">
    <property type="protein sequence ID" value="THW71648.1"/>
    <property type="molecule type" value="Genomic_DNA"/>
</dbReference>
<dbReference type="SUPFAM" id="SSF103473">
    <property type="entry name" value="MFS general substrate transporter"/>
    <property type="match status" value="1"/>
</dbReference>
<evidence type="ECO:0000256" key="3">
    <source>
        <dbReference type="ARBA" id="ARBA00022692"/>
    </source>
</evidence>
<evidence type="ECO:0000256" key="4">
    <source>
        <dbReference type="ARBA" id="ARBA00022989"/>
    </source>
</evidence>
<comment type="subcellular location">
    <subcellularLocation>
        <location evidence="1">Membrane</location>
        <topology evidence="1">Multi-pass membrane protein</topology>
    </subcellularLocation>
</comment>
<dbReference type="GO" id="GO:0022857">
    <property type="term" value="F:transmembrane transporter activity"/>
    <property type="evidence" value="ECO:0007669"/>
    <property type="project" value="InterPro"/>
</dbReference>
<evidence type="ECO:0000313" key="8">
    <source>
        <dbReference type="EMBL" id="THW71648.1"/>
    </source>
</evidence>
<dbReference type="PANTHER" id="PTHR48020">
    <property type="entry name" value="PROTON MYO-INOSITOL COTRANSPORTER"/>
    <property type="match status" value="1"/>
</dbReference>
<evidence type="ECO:0000313" key="9">
    <source>
        <dbReference type="Proteomes" id="UP000308802"/>
    </source>
</evidence>
<keyword evidence="4 6" id="KW-1133">Transmembrane helix</keyword>
<dbReference type="PANTHER" id="PTHR48020:SF12">
    <property type="entry name" value="PROTON MYO-INOSITOL COTRANSPORTER"/>
    <property type="match status" value="1"/>
</dbReference>
<feature type="transmembrane region" description="Helical" evidence="6">
    <location>
        <begin position="101"/>
        <end position="123"/>
    </location>
</feature>
<comment type="caution">
    <text evidence="8">The sequence shown here is derived from an EMBL/GenBank/DDBJ whole genome shotgun (WGS) entry which is preliminary data.</text>
</comment>
<evidence type="ECO:0000256" key="1">
    <source>
        <dbReference type="ARBA" id="ARBA00004141"/>
    </source>
</evidence>
<gene>
    <name evidence="8" type="ORF">D6D19_07220</name>
</gene>
<organism evidence="8 9">
    <name type="scientific">Aureobasidium pullulans</name>
    <name type="common">Black yeast</name>
    <name type="synonym">Pullularia pullulans</name>
    <dbReference type="NCBI Taxonomy" id="5580"/>
    <lineage>
        <taxon>Eukaryota</taxon>
        <taxon>Fungi</taxon>
        <taxon>Dikarya</taxon>
        <taxon>Ascomycota</taxon>
        <taxon>Pezizomycotina</taxon>
        <taxon>Dothideomycetes</taxon>
        <taxon>Dothideomycetidae</taxon>
        <taxon>Dothideales</taxon>
        <taxon>Saccotheciaceae</taxon>
        <taxon>Aureobasidium</taxon>
    </lineage>
</organism>
<dbReference type="Gene3D" id="1.20.1250.20">
    <property type="entry name" value="MFS general substrate transporter like domains"/>
    <property type="match status" value="1"/>
</dbReference>
<dbReference type="InterPro" id="IPR005828">
    <property type="entry name" value="MFS_sugar_transport-like"/>
</dbReference>
<dbReference type="InterPro" id="IPR036259">
    <property type="entry name" value="MFS_trans_sf"/>
</dbReference>
<dbReference type="InterPro" id="IPR020846">
    <property type="entry name" value="MFS_dom"/>
</dbReference>
<dbReference type="Pfam" id="PF00083">
    <property type="entry name" value="Sugar_tr"/>
    <property type="match status" value="1"/>
</dbReference>
<accession>A0A4S8ZYV4</accession>
<feature type="transmembrane region" description="Helical" evidence="6">
    <location>
        <begin position="51"/>
        <end position="69"/>
    </location>
</feature>
<evidence type="ECO:0000256" key="5">
    <source>
        <dbReference type="ARBA" id="ARBA00023136"/>
    </source>
</evidence>
<evidence type="ECO:0000259" key="7">
    <source>
        <dbReference type="PROSITE" id="PS50850"/>
    </source>
</evidence>
<feature type="non-terminal residue" evidence="8">
    <location>
        <position position="1"/>
    </location>
</feature>
<keyword evidence="5 6" id="KW-0472">Membrane</keyword>
<dbReference type="Proteomes" id="UP000308802">
    <property type="component" value="Unassembled WGS sequence"/>
</dbReference>
<feature type="transmembrane region" description="Helical" evidence="6">
    <location>
        <begin position="21"/>
        <end position="39"/>
    </location>
</feature>
<dbReference type="InterPro" id="IPR050814">
    <property type="entry name" value="Myo-inositol_Transporter"/>
</dbReference>